<evidence type="ECO:0008006" key="3">
    <source>
        <dbReference type="Google" id="ProtNLM"/>
    </source>
</evidence>
<dbReference type="SUPFAM" id="SSF48452">
    <property type="entry name" value="TPR-like"/>
    <property type="match status" value="1"/>
</dbReference>
<accession>A0A9E2P017</accession>
<dbReference type="Proteomes" id="UP000823914">
    <property type="component" value="Unassembled WGS sequence"/>
</dbReference>
<evidence type="ECO:0000313" key="1">
    <source>
        <dbReference type="EMBL" id="MBU3850669.1"/>
    </source>
</evidence>
<dbReference type="EMBL" id="JAHLFV010000207">
    <property type="protein sequence ID" value="MBU3850669.1"/>
    <property type="molecule type" value="Genomic_DNA"/>
</dbReference>
<gene>
    <name evidence="1" type="ORF">IAA16_08895</name>
</gene>
<organism evidence="1 2">
    <name type="scientific">Candidatus Treponema excrementipullorum</name>
    <dbReference type="NCBI Taxonomy" id="2838768"/>
    <lineage>
        <taxon>Bacteria</taxon>
        <taxon>Pseudomonadati</taxon>
        <taxon>Spirochaetota</taxon>
        <taxon>Spirochaetia</taxon>
        <taxon>Spirochaetales</taxon>
        <taxon>Treponemataceae</taxon>
        <taxon>Treponema</taxon>
    </lineage>
</organism>
<proteinExistence type="predicted"/>
<reference evidence="1" key="2">
    <citation type="submission" date="2021-04" db="EMBL/GenBank/DDBJ databases">
        <authorList>
            <person name="Gilroy R."/>
        </authorList>
    </citation>
    <scope>NUCLEOTIDE SEQUENCE</scope>
    <source>
        <strain evidence="1">Gambia15-2214</strain>
    </source>
</reference>
<sequence>MELPLFQGSLRVLEDAQYAYDSRSYGTALKLAEDAKLLRSQEVADYLGILDRALSPIEVRDAGDAISSVISVLKFREVYDAIDLIQYVVELKGVEYFNNSVSKVREYIASKEIIPEAAYLIAKVYQIEGEYDLSVQYYTYAWENSAVLEIPDSKYDILYDLAELSYSFNKLEEAEKALLLIVADDPYYTNKNFVAAVYSSIKRGYGVDKVFDLYRTDCYRSTSAFFKLADLYQEQGRLEEAFESDLFGILTAFTRINEVLSDRSVVFKYTGLKNLLETAMKNREISDWTVDIGFWHSLYMLGELADTIYPENKDFGETIFESLSVAPESYWVELADIRLKK</sequence>
<reference evidence="1" key="1">
    <citation type="journal article" date="2021" name="PeerJ">
        <title>Extensive microbial diversity within the chicken gut microbiome revealed by metagenomics and culture.</title>
        <authorList>
            <person name="Gilroy R."/>
            <person name="Ravi A."/>
            <person name="Getino M."/>
            <person name="Pursley I."/>
            <person name="Horton D.L."/>
            <person name="Alikhan N.F."/>
            <person name="Baker D."/>
            <person name="Gharbi K."/>
            <person name="Hall N."/>
            <person name="Watson M."/>
            <person name="Adriaenssens E.M."/>
            <person name="Foster-Nyarko E."/>
            <person name="Jarju S."/>
            <person name="Secka A."/>
            <person name="Antonio M."/>
            <person name="Oren A."/>
            <person name="Chaudhuri R.R."/>
            <person name="La Ragione R."/>
            <person name="Hildebrand F."/>
            <person name="Pallen M.J."/>
        </authorList>
    </citation>
    <scope>NUCLEOTIDE SEQUENCE</scope>
    <source>
        <strain evidence="1">Gambia15-2214</strain>
    </source>
</reference>
<evidence type="ECO:0000313" key="2">
    <source>
        <dbReference type="Proteomes" id="UP000823914"/>
    </source>
</evidence>
<name>A0A9E2P017_9SPIR</name>
<dbReference type="Gene3D" id="1.25.40.10">
    <property type="entry name" value="Tetratricopeptide repeat domain"/>
    <property type="match status" value="1"/>
</dbReference>
<dbReference type="AlphaFoldDB" id="A0A9E2P017"/>
<dbReference type="InterPro" id="IPR011990">
    <property type="entry name" value="TPR-like_helical_dom_sf"/>
</dbReference>
<protein>
    <recommendedName>
        <fullName evidence="3">Tetratricopeptide repeat protein</fullName>
    </recommendedName>
</protein>
<comment type="caution">
    <text evidence="1">The sequence shown here is derived from an EMBL/GenBank/DDBJ whole genome shotgun (WGS) entry which is preliminary data.</text>
</comment>